<reference evidence="2 3" key="1">
    <citation type="journal article" date="2015" name="Nature">
        <title>rRNA introns, odd ribosomes, and small enigmatic genomes across a large radiation of phyla.</title>
        <authorList>
            <person name="Brown C.T."/>
            <person name="Hug L.A."/>
            <person name="Thomas B.C."/>
            <person name="Sharon I."/>
            <person name="Castelle C.J."/>
            <person name="Singh A."/>
            <person name="Wilkins M.J."/>
            <person name="Williams K.H."/>
            <person name="Banfield J.F."/>
        </authorList>
    </citation>
    <scope>NUCLEOTIDE SEQUENCE [LARGE SCALE GENOMIC DNA]</scope>
</reference>
<gene>
    <name evidence="2" type="ORF">UU59_C0004G0032</name>
</gene>
<evidence type="ECO:0000313" key="3">
    <source>
        <dbReference type="Proteomes" id="UP000034544"/>
    </source>
</evidence>
<accession>A0A0G0W6I4</accession>
<name>A0A0G0W6I4_UNCKA</name>
<comment type="caution">
    <text evidence="2">The sequence shown here is derived from an EMBL/GenBank/DDBJ whole genome shotgun (WGS) entry which is preliminary data.</text>
</comment>
<keyword evidence="1" id="KW-1133">Transmembrane helix</keyword>
<sequence>MIEKHWPKVIAFIVLMTGLAVILLPNRVIFDQWVLHNASMVLIGFLAAIGTERFFDAKTILDKIVSIVSFVLAFYIALTVLAS</sequence>
<dbReference type="Proteomes" id="UP000034544">
    <property type="component" value="Unassembled WGS sequence"/>
</dbReference>
<keyword evidence="1" id="KW-0472">Membrane</keyword>
<feature type="transmembrane region" description="Helical" evidence="1">
    <location>
        <begin position="34"/>
        <end position="52"/>
    </location>
</feature>
<feature type="transmembrane region" description="Helical" evidence="1">
    <location>
        <begin position="9"/>
        <end position="28"/>
    </location>
</feature>
<evidence type="ECO:0000256" key="1">
    <source>
        <dbReference type="SAM" id="Phobius"/>
    </source>
</evidence>
<feature type="transmembrane region" description="Helical" evidence="1">
    <location>
        <begin position="64"/>
        <end position="82"/>
    </location>
</feature>
<dbReference type="AlphaFoldDB" id="A0A0G0W6I4"/>
<keyword evidence="1" id="KW-0812">Transmembrane</keyword>
<proteinExistence type="predicted"/>
<protein>
    <submittedName>
        <fullName evidence="2">Uncharacterized protein</fullName>
    </submittedName>
</protein>
<evidence type="ECO:0000313" key="2">
    <source>
        <dbReference type="EMBL" id="KKS07642.1"/>
    </source>
</evidence>
<organism evidence="2 3">
    <name type="scientific">candidate division WWE3 bacterium GW2011_GWE1_41_27</name>
    <dbReference type="NCBI Taxonomy" id="1619131"/>
    <lineage>
        <taxon>Bacteria</taxon>
        <taxon>Katanobacteria</taxon>
    </lineage>
</organism>
<dbReference type="EMBL" id="LCBF01000004">
    <property type="protein sequence ID" value="KKS07642.1"/>
    <property type="molecule type" value="Genomic_DNA"/>
</dbReference>